<proteinExistence type="predicted"/>
<protein>
    <submittedName>
        <fullName evidence="2">Uncharacterized protein</fullName>
    </submittedName>
</protein>
<dbReference type="EMBL" id="CAICTM010000229">
    <property type="protein sequence ID" value="CAB9505431.1"/>
    <property type="molecule type" value="Genomic_DNA"/>
</dbReference>
<accession>A0A9N8DN87</accession>
<dbReference type="AlphaFoldDB" id="A0A9N8DN87"/>
<feature type="compositionally biased region" description="Basic and acidic residues" evidence="1">
    <location>
        <begin position="67"/>
        <end position="78"/>
    </location>
</feature>
<comment type="caution">
    <text evidence="2">The sequence shown here is derived from an EMBL/GenBank/DDBJ whole genome shotgun (WGS) entry which is preliminary data.</text>
</comment>
<dbReference type="OrthoDB" id="48864at2759"/>
<feature type="compositionally biased region" description="Basic and acidic residues" evidence="1">
    <location>
        <begin position="111"/>
        <end position="123"/>
    </location>
</feature>
<sequence length="313" mass="36133">MGRTSRYKKIKSCDPFSKTGGSVGNAKSAAYIWGTGDNGSGKPKRKSKTALRLQQQKMARKLRKFKDKGLQQKKRDEWILSSSQQGQMNRPPSDDEDEFDMNDLQGSVRTARLEDTLSSKGEESMETLSGVTRVVNNPLDEMKEAEKLLKQHATTTDQQKQYEGRREGESKNAFSKRVKAETRQIIKQQTLDTLNPEKKKRKKEFLNNKKKRKKRKQQQQQQQSFDNDNDHDDHDIQREDHIPFGHQVERPPTFQSLPRGATTKKKAHNNKDNNKNALNVKAEQANLEQMRLQVQEQYAAIKARRKRGGDFHL</sequence>
<feature type="compositionally biased region" description="Basic and acidic residues" evidence="1">
    <location>
        <begin position="160"/>
        <end position="170"/>
    </location>
</feature>
<reference evidence="2" key="1">
    <citation type="submission" date="2020-06" db="EMBL/GenBank/DDBJ databases">
        <authorList>
            <consortium name="Plant Systems Biology data submission"/>
        </authorList>
    </citation>
    <scope>NUCLEOTIDE SEQUENCE</scope>
    <source>
        <strain evidence="2">D6</strain>
    </source>
</reference>
<evidence type="ECO:0000313" key="3">
    <source>
        <dbReference type="Proteomes" id="UP001153069"/>
    </source>
</evidence>
<feature type="compositionally biased region" description="Basic residues" evidence="1">
    <location>
        <begin position="1"/>
        <end position="10"/>
    </location>
</feature>
<name>A0A9N8DN87_9STRA</name>
<gene>
    <name evidence="2" type="ORF">SEMRO_230_G093480.1</name>
</gene>
<feature type="region of interest" description="Disordered" evidence="1">
    <location>
        <begin position="1"/>
        <end position="279"/>
    </location>
</feature>
<feature type="compositionally biased region" description="Basic and acidic residues" evidence="1">
    <location>
        <begin position="231"/>
        <end position="249"/>
    </location>
</feature>
<evidence type="ECO:0000313" key="2">
    <source>
        <dbReference type="EMBL" id="CAB9505431.1"/>
    </source>
</evidence>
<feature type="compositionally biased region" description="Basic and acidic residues" evidence="1">
    <location>
        <begin position="140"/>
        <end position="149"/>
    </location>
</feature>
<feature type="compositionally biased region" description="Polar residues" evidence="1">
    <location>
        <begin position="80"/>
        <end position="90"/>
    </location>
</feature>
<organism evidence="2 3">
    <name type="scientific">Seminavis robusta</name>
    <dbReference type="NCBI Taxonomy" id="568900"/>
    <lineage>
        <taxon>Eukaryota</taxon>
        <taxon>Sar</taxon>
        <taxon>Stramenopiles</taxon>
        <taxon>Ochrophyta</taxon>
        <taxon>Bacillariophyta</taxon>
        <taxon>Bacillariophyceae</taxon>
        <taxon>Bacillariophycidae</taxon>
        <taxon>Naviculales</taxon>
        <taxon>Naviculaceae</taxon>
        <taxon>Seminavis</taxon>
    </lineage>
</organism>
<evidence type="ECO:0000256" key="1">
    <source>
        <dbReference type="SAM" id="MobiDB-lite"/>
    </source>
</evidence>
<feature type="compositionally biased region" description="Basic residues" evidence="1">
    <location>
        <begin position="198"/>
        <end position="217"/>
    </location>
</feature>
<dbReference type="Proteomes" id="UP001153069">
    <property type="component" value="Unassembled WGS sequence"/>
</dbReference>
<keyword evidence="3" id="KW-1185">Reference proteome</keyword>